<dbReference type="EMBL" id="JBJGBS010000255">
    <property type="protein sequence ID" value="MFO3707545.1"/>
    <property type="molecule type" value="Genomic_DNA"/>
</dbReference>
<evidence type="ECO:0000313" key="2">
    <source>
        <dbReference type="Proteomes" id="UP001637990"/>
    </source>
</evidence>
<proteinExistence type="predicted"/>
<accession>A0ABW9MTI8</accession>
<keyword evidence="2" id="KW-1185">Reference proteome</keyword>
<name>A0ABW9MTI8_9XANT</name>
<organism evidence="1 2">
    <name type="scientific">Xanthomonas codiaei</name>
    <dbReference type="NCBI Taxonomy" id="56463"/>
    <lineage>
        <taxon>Bacteria</taxon>
        <taxon>Pseudomonadati</taxon>
        <taxon>Pseudomonadota</taxon>
        <taxon>Gammaproteobacteria</taxon>
        <taxon>Lysobacterales</taxon>
        <taxon>Lysobacteraceae</taxon>
        <taxon>Xanthomonas</taxon>
    </lineage>
</organism>
<evidence type="ECO:0000313" key="1">
    <source>
        <dbReference type="EMBL" id="MFO3707545.1"/>
    </source>
</evidence>
<reference evidence="1 2" key="1">
    <citation type="submission" date="2024-11" db="EMBL/GenBank/DDBJ databases">
        <title>Genome sequencing of Xanthomonas codiaei.</title>
        <authorList>
            <person name="Studholme D.J."/>
        </authorList>
    </citation>
    <scope>NUCLEOTIDE SEQUENCE [LARGE SCALE GENOMIC DNA]</scope>
    <source>
        <strain evidence="1 2">NCPPB 4350</strain>
    </source>
</reference>
<dbReference type="Proteomes" id="UP001637990">
    <property type="component" value="Unassembled WGS sequence"/>
</dbReference>
<protein>
    <submittedName>
        <fullName evidence="1">Uncharacterized protein</fullName>
    </submittedName>
</protein>
<comment type="caution">
    <text evidence="1">The sequence shown here is derived from an EMBL/GenBank/DDBJ whole genome shotgun (WGS) entry which is preliminary data.</text>
</comment>
<sequence length="43" mass="4636">MLEGPALLLGNASIAGLKHARLEGRLERRLPSANDPCDLIVRV</sequence>
<gene>
    <name evidence="1" type="ORF">ACI6Q5_21840</name>
</gene>
<dbReference type="RefSeq" id="WP_410049928.1">
    <property type="nucleotide sequence ID" value="NZ_JBJGBS010000255.1"/>
</dbReference>